<keyword evidence="7" id="KW-1185">Reference proteome</keyword>
<reference evidence="7" key="1">
    <citation type="submission" date="2017-02" db="EMBL/GenBank/DDBJ databases">
        <authorList>
            <person name="Varghese N."/>
            <person name="Submissions S."/>
        </authorList>
    </citation>
    <scope>NUCLEOTIDE SEQUENCE [LARGE SCALE GENOMIC DNA]</scope>
    <source>
        <strain evidence="7">DSM 23966</strain>
    </source>
</reference>
<evidence type="ECO:0000256" key="5">
    <source>
        <dbReference type="SAM" id="Phobius"/>
    </source>
</evidence>
<keyword evidence="2 5" id="KW-0812">Transmembrane</keyword>
<dbReference type="InterPro" id="IPR014205">
    <property type="entry name" value="Spore_YtaF"/>
</dbReference>
<dbReference type="EMBL" id="FUYJ01000013">
    <property type="protein sequence ID" value="SKB07418.1"/>
    <property type="molecule type" value="Genomic_DNA"/>
</dbReference>
<feature type="transmembrane region" description="Helical" evidence="5">
    <location>
        <begin position="37"/>
        <end position="56"/>
    </location>
</feature>
<name>A0A1T4Z0U0_9BACL</name>
<feature type="transmembrane region" description="Helical" evidence="5">
    <location>
        <begin position="116"/>
        <end position="136"/>
    </location>
</feature>
<evidence type="ECO:0000313" key="6">
    <source>
        <dbReference type="EMBL" id="SKB07418.1"/>
    </source>
</evidence>
<evidence type="ECO:0000256" key="4">
    <source>
        <dbReference type="ARBA" id="ARBA00023136"/>
    </source>
</evidence>
<proteinExistence type="predicted"/>
<organism evidence="6 7">
    <name type="scientific">Sporosarcina newyorkensis</name>
    <dbReference type="NCBI Taxonomy" id="759851"/>
    <lineage>
        <taxon>Bacteria</taxon>
        <taxon>Bacillati</taxon>
        <taxon>Bacillota</taxon>
        <taxon>Bacilli</taxon>
        <taxon>Bacillales</taxon>
        <taxon>Caryophanaceae</taxon>
        <taxon>Sporosarcina</taxon>
    </lineage>
</organism>
<keyword evidence="1" id="KW-1003">Cell membrane</keyword>
<sequence>MTWLLIAGFAISSSIDNFGVGLSYGVQRVRIPAISNLLIAVICLLFSLIGMVSGTWLAELLPGKFPDLVAFTVLSIIGIRIMVIALRQQKKRQTSVLGEPEKMDFDGSSHISIGEALLLGVALSANALTNGIGAGLLELSPIAIALSAAVGSYLTLWVGVVLGARLAKFRIGRMTVGQFGTFMSGAIILMIAITRLF</sequence>
<feature type="transmembrane region" description="Helical" evidence="5">
    <location>
        <begin position="142"/>
        <end position="164"/>
    </location>
</feature>
<dbReference type="InterPro" id="IPR003810">
    <property type="entry name" value="Mntp/YtaF"/>
</dbReference>
<dbReference type="AlphaFoldDB" id="A0A1T4Z0U0"/>
<keyword evidence="3 5" id="KW-1133">Transmembrane helix</keyword>
<dbReference type="RefSeq" id="WP_078818834.1">
    <property type="nucleotide sequence ID" value="NZ_FUYJ01000013.1"/>
</dbReference>
<dbReference type="Proteomes" id="UP000190042">
    <property type="component" value="Unassembled WGS sequence"/>
</dbReference>
<dbReference type="Pfam" id="PF02659">
    <property type="entry name" value="Mntp"/>
    <property type="match status" value="1"/>
</dbReference>
<dbReference type="NCBIfam" id="TIGR02840">
    <property type="entry name" value="spore_YtaF"/>
    <property type="match status" value="1"/>
</dbReference>
<protein>
    <submittedName>
        <fullName evidence="6">Putative sporulation protein YtaF</fullName>
    </submittedName>
</protein>
<dbReference type="PANTHER" id="PTHR35529">
    <property type="entry name" value="MANGANESE EFFLUX PUMP MNTP-RELATED"/>
    <property type="match status" value="1"/>
</dbReference>
<feature type="transmembrane region" description="Helical" evidence="5">
    <location>
        <begin position="176"/>
        <end position="196"/>
    </location>
</feature>
<evidence type="ECO:0000256" key="1">
    <source>
        <dbReference type="ARBA" id="ARBA00022475"/>
    </source>
</evidence>
<evidence type="ECO:0000256" key="3">
    <source>
        <dbReference type="ARBA" id="ARBA00022989"/>
    </source>
</evidence>
<dbReference type="PANTHER" id="PTHR35529:SF2">
    <property type="entry name" value="SPORULATION PROTEIN YTAF-RELATED"/>
    <property type="match status" value="1"/>
</dbReference>
<feature type="transmembrane region" description="Helical" evidence="5">
    <location>
        <begin position="68"/>
        <end position="86"/>
    </location>
</feature>
<gene>
    <name evidence="6" type="ORF">SAMN04244570_0383</name>
</gene>
<evidence type="ECO:0000256" key="2">
    <source>
        <dbReference type="ARBA" id="ARBA00022692"/>
    </source>
</evidence>
<feature type="transmembrane region" description="Helical" evidence="5">
    <location>
        <begin position="6"/>
        <end position="25"/>
    </location>
</feature>
<keyword evidence="4 5" id="KW-0472">Membrane</keyword>
<accession>A0A1T4Z0U0</accession>
<evidence type="ECO:0000313" key="7">
    <source>
        <dbReference type="Proteomes" id="UP000190042"/>
    </source>
</evidence>